<dbReference type="AlphaFoldDB" id="A0A852UPT0"/>
<dbReference type="EMBL" id="JACCCO010000001">
    <property type="protein sequence ID" value="NYF38189.1"/>
    <property type="molecule type" value="Genomic_DNA"/>
</dbReference>
<evidence type="ECO:0000313" key="3">
    <source>
        <dbReference type="Proteomes" id="UP000576393"/>
    </source>
</evidence>
<sequence>MSDLATVLSTWLDGQSTTGMDLYGIRMLAVGRFGKGLLFLAGLSVGLDLLDPDGVKRRGEANQERAERTLTRSRHKRDVARLSALHDTVTEDMVTVWSVPGDINGPISGLSVHTTPPGRVPEGLDVALDVYRSFHRAVIDELRAYAGDENEYTHAKRRAAEFLSSHLSGPDRALFTEAERAGRNDGCVLVALAGAVIALVFVVVALKTSPAAVPWAFMVMIAEIVLLLVTLSTASRLRVAAAWRWLLGRALRRLAATLRSARPFHGFRKAAFALFFVGSILDMLAS</sequence>
<organism evidence="2 3">
    <name type="scientific">Streptosporangium sandarakinum</name>
    <dbReference type="NCBI Taxonomy" id="1260955"/>
    <lineage>
        <taxon>Bacteria</taxon>
        <taxon>Bacillati</taxon>
        <taxon>Actinomycetota</taxon>
        <taxon>Actinomycetes</taxon>
        <taxon>Streptosporangiales</taxon>
        <taxon>Streptosporangiaceae</taxon>
        <taxon>Streptosporangium</taxon>
    </lineage>
</organism>
<dbReference type="Proteomes" id="UP000576393">
    <property type="component" value="Unassembled WGS sequence"/>
</dbReference>
<dbReference type="RefSeq" id="WP_179817979.1">
    <property type="nucleotide sequence ID" value="NZ_JACCCO010000001.1"/>
</dbReference>
<keyword evidence="3" id="KW-1185">Reference proteome</keyword>
<comment type="caution">
    <text evidence="2">The sequence shown here is derived from an EMBL/GenBank/DDBJ whole genome shotgun (WGS) entry which is preliminary data.</text>
</comment>
<protein>
    <submittedName>
        <fullName evidence="2">Uncharacterized protein</fullName>
    </submittedName>
</protein>
<gene>
    <name evidence="2" type="ORF">HDA43_000348</name>
</gene>
<feature type="transmembrane region" description="Helical" evidence="1">
    <location>
        <begin position="29"/>
        <end position="50"/>
    </location>
</feature>
<reference evidence="2 3" key="1">
    <citation type="submission" date="2020-07" db="EMBL/GenBank/DDBJ databases">
        <title>Sequencing the genomes of 1000 actinobacteria strains.</title>
        <authorList>
            <person name="Klenk H.-P."/>
        </authorList>
    </citation>
    <scope>NUCLEOTIDE SEQUENCE [LARGE SCALE GENOMIC DNA]</scope>
    <source>
        <strain evidence="2 3">DSM 45763</strain>
    </source>
</reference>
<name>A0A852UPT0_9ACTN</name>
<evidence type="ECO:0000313" key="2">
    <source>
        <dbReference type="EMBL" id="NYF38189.1"/>
    </source>
</evidence>
<feature type="transmembrane region" description="Helical" evidence="1">
    <location>
        <begin position="212"/>
        <end position="234"/>
    </location>
</feature>
<keyword evidence="1" id="KW-1133">Transmembrane helix</keyword>
<evidence type="ECO:0000256" key="1">
    <source>
        <dbReference type="SAM" id="Phobius"/>
    </source>
</evidence>
<keyword evidence="1" id="KW-0472">Membrane</keyword>
<feature type="transmembrane region" description="Helical" evidence="1">
    <location>
        <begin position="187"/>
        <end position="206"/>
    </location>
</feature>
<accession>A0A852UPT0</accession>
<proteinExistence type="predicted"/>
<keyword evidence="1" id="KW-0812">Transmembrane</keyword>